<organism evidence="1">
    <name type="scientific">bioreactor metagenome</name>
    <dbReference type="NCBI Taxonomy" id="1076179"/>
    <lineage>
        <taxon>unclassified sequences</taxon>
        <taxon>metagenomes</taxon>
        <taxon>ecological metagenomes</taxon>
    </lineage>
</organism>
<reference evidence="1" key="1">
    <citation type="submission" date="2019-08" db="EMBL/GenBank/DDBJ databases">
        <authorList>
            <person name="Kucharzyk K."/>
            <person name="Murdoch R.W."/>
            <person name="Higgins S."/>
            <person name="Loffler F."/>
        </authorList>
    </citation>
    <scope>NUCLEOTIDE SEQUENCE</scope>
</reference>
<comment type="caution">
    <text evidence="1">The sequence shown here is derived from an EMBL/GenBank/DDBJ whole genome shotgun (WGS) entry which is preliminary data.</text>
</comment>
<sequence length="74" mass="7965">MYIRINALNSSSAKTISITGIKVQYDEDDVNAGDVAEITISGNDMTKATIEVAVARNFGVTFTAESKTLPVFYS</sequence>
<dbReference type="EMBL" id="VSSQ01049132">
    <property type="protein sequence ID" value="MPN03204.1"/>
    <property type="molecule type" value="Genomic_DNA"/>
</dbReference>
<dbReference type="AlphaFoldDB" id="A0A645ERQ5"/>
<protein>
    <submittedName>
        <fullName evidence="1">Uncharacterized protein</fullName>
    </submittedName>
</protein>
<name>A0A645ERQ5_9ZZZZ</name>
<accession>A0A645ERQ5</accession>
<proteinExistence type="predicted"/>
<gene>
    <name evidence="1" type="ORF">SDC9_150430</name>
</gene>
<evidence type="ECO:0000313" key="1">
    <source>
        <dbReference type="EMBL" id="MPN03204.1"/>
    </source>
</evidence>